<name>A0A3B1BLC5_9ZZZZ</name>
<proteinExistence type="predicted"/>
<gene>
    <name evidence="1" type="ORF">MNBD_NITROSPINAE04-1949</name>
</gene>
<protein>
    <submittedName>
        <fullName evidence="1">Uncharacterized protein</fullName>
    </submittedName>
</protein>
<accession>A0A3B1BLC5</accession>
<organism evidence="1">
    <name type="scientific">hydrothermal vent metagenome</name>
    <dbReference type="NCBI Taxonomy" id="652676"/>
    <lineage>
        <taxon>unclassified sequences</taxon>
        <taxon>metagenomes</taxon>
        <taxon>ecological metagenomes</taxon>
    </lineage>
</organism>
<sequence length="200" mass="22316">MGAIKQPAQARSLRKQILTVLYDLYLFPQSDRGLASILKERYPSVDIEKVKDCFTYLEKKGYVVTSGKSREGGVLASVTALGVDMAEGAIKDRGILPSDHELAGLSAKKEIRRAILAFLRLYPDSFNGDDEIVAELRELGMGTVLIDQVRFHIWYLSEKKLVEMKTHQMRFDIVHFARITALGMDLLEGSVSDHGVSGNE</sequence>
<dbReference type="EMBL" id="UOGA01000035">
    <property type="protein sequence ID" value="VAX15341.1"/>
    <property type="molecule type" value="Genomic_DNA"/>
</dbReference>
<dbReference type="AlphaFoldDB" id="A0A3B1BLC5"/>
<reference evidence="1" key="1">
    <citation type="submission" date="2018-06" db="EMBL/GenBank/DDBJ databases">
        <authorList>
            <person name="Zhirakovskaya E."/>
        </authorList>
    </citation>
    <scope>NUCLEOTIDE SEQUENCE</scope>
</reference>
<evidence type="ECO:0000313" key="1">
    <source>
        <dbReference type="EMBL" id="VAX15341.1"/>
    </source>
</evidence>